<evidence type="ECO:0000256" key="10">
    <source>
        <dbReference type="SAM" id="MobiDB-lite"/>
    </source>
</evidence>
<comment type="caution">
    <text evidence="13">The sequence shown here is derived from an EMBL/GenBank/DDBJ whole genome shotgun (WGS) entry which is preliminary data.</text>
</comment>
<dbReference type="SUPFAM" id="SSF56935">
    <property type="entry name" value="Porins"/>
    <property type="match status" value="1"/>
</dbReference>
<keyword evidence="6 8" id="KW-0472">Membrane</keyword>
<feature type="domain" description="TonB-dependent receptor plug" evidence="12">
    <location>
        <begin position="87"/>
        <end position="199"/>
    </location>
</feature>
<dbReference type="Gene3D" id="2.170.130.10">
    <property type="entry name" value="TonB-dependent receptor, plug domain"/>
    <property type="match status" value="1"/>
</dbReference>
<gene>
    <name evidence="13" type="ORF">ACCI49_16355</name>
</gene>
<dbReference type="Proteomes" id="UP001569428">
    <property type="component" value="Unassembled WGS sequence"/>
</dbReference>
<dbReference type="InterPro" id="IPR037066">
    <property type="entry name" value="Plug_dom_sf"/>
</dbReference>
<reference evidence="13 14" key="1">
    <citation type="submission" date="2024-08" db="EMBL/GenBank/DDBJ databases">
        <authorList>
            <person name="Ishaq N."/>
        </authorList>
    </citation>
    <scope>NUCLEOTIDE SEQUENCE [LARGE SCALE GENOMIC DNA]</scope>
    <source>
        <strain evidence="13 14">DSM 18651</strain>
    </source>
</reference>
<evidence type="ECO:0000256" key="1">
    <source>
        <dbReference type="ARBA" id="ARBA00004571"/>
    </source>
</evidence>
<name>A0ABV4P2A3_9GAMM</name>
<dbReference type="Gene3D" id="2.40.170.20">
    <property type="entry name" value="TonB-dependent receptor, beta-barrel domain"/>
    <property type="match status" value="1"/>
</dbReference>
<evidence type="ECO:0000313" key="13">
    <source>
        <dbReference type="EMBL" id="MFA0812486.1"/>
    </source>
</evidence>
<keyword evidence="4 8" id="KW-0812">Transmembrane</keyword>
<comment type="similarity">
    <text evidence="8 9">Belongs to the TonB-dependent receptor family.</text>
</comment>
<dbReference type="Pfam" id="PF00593">
    <property type="entry name" value="TonB_dep_Rec_b-barrel"/>
    <property type="match status" value="1"/>
</dbReference>
<dbReference type="InterPro" id="IPR039426">
    <property type="entry name" value="TonB-dep_rcpt-like"/>
</dbReference>
<protein>
    <submittedName>
        <fullName evidence="13">TonB-dependent receptor</fullName>
    </submittedName>
</protein>
<evidence type="ECO:0000256" key="6">
    <source>
        <dbReference type="ARBA" id="ARBA00023136"/>
    </source>
</evidence>
<dbReference type="InterPro" id="IPR036942">
    <property type="entry name" value="Beta-barrel_TonB_sf"/>
</dbReference>
<keyword evidence="3 8" id="KW-1134">Transmembrane beta strand</keyword>
<evidence type="ECO:0000256" key="9">
    <source>
        <dbReference type="RuleBase" id="RU003357"/>
    </source>
</evidence>
<keyword evidence="13" id="KW-0675">Receptor</keyword>
<evidence type="ECO:0000259" key="12">
    <source>
        <dbReference type="Pfam" id="PF07715"/>
    </source>
</evidence>
<feature type="region of interest" description="Disordered" evidence="10">
    <location>
        <begin position="1"/>
        <end position="20"/>
    </location>
</feature>
<dbReference type="EMBL" id="JBGMEK010000043">
    <property type="protein sequence ID" value="MFA0812486.1"/>
    <property type="molecule type" value="Genomic_DNA"/>
</dbReference>
<evidence type="ECO:0000256" key="8">
    <source>
        <dbReference type="PROSITE-ProRule" id="PRU01360"/>
    </source>
</evidence>
<dbReference type="PANTHER" id="PTHR47234">
    <property type="match status" value="1"/>
</dbReference>
<dbReference type="InterPro" id="IPR012910">
    <property type="entry name" value="Plug_dom"/>
</dbReference>
<dbReference type="CDD" id="cd01347">
    <property type="entry name" value="ligand_gated_channel"/>
    <property type="match status" value="1"/>
</dbReference>
<proteinExistence type="inferred from homology"/>
<feature type="domain" description="TonB-dependent receptor-like beta-barrel" evidence="11">
    <location>
        <begin position="515"/>
        <end position="877"/>
    </location>
</feature>
<evidence type="ECO:0000256" key="2">
    <source>
        <dbReference type="ARBA" id="ARBA00022448"/>
    </source>
</evidence>
<dbReference type="PROSITE" id="PS52016">
    <property type="entry name" value="TONB_DEPENDENT_REC_3"/>
    <property type="match status" value="1"/>
</dbReference>
<keyword evidence="7 8" id="KW-0998">Cell outer membrane</keyword>
<feature type="region of interest" description="Disordered" evidence="10">
    <location>
        <begin position="46"/>
        <end position="65"/>
    </location>
</feature>
<evidence type="ECO:0000259" key="11">
    <source>
        <dbReference type="Pfam" id="PF00593"/>
    </source>
</evidence>
<keyword evidence="2 8" id="KW-0813">Transport</keyword>
<evidence type="ECO:0000256" key="5">
    <source>
        <dbReference type="ARBA" id="ARBA00023077"/>
    </source>
</evidence>
<evidence type="ECO:0000256" key="4">
    <source>
        <dbReference type="ARBA" id="ARBA00022692"/>
    </source>
</evidence>
<dbReference type="Pfam" id="PF07715">
    <property type="entry name" value="Plug"/>
    <property type="match status" value="1"/>
</dbReference>
<comment type="subcellular location">
    <subcellularLocation>
        <location evidence="1 8">Cell outer membrane</location>
        <topology evidence="1 8">Multi-pass membrane protein</topology>
    </subcellularLocation>
</comment>
<organism evidence="13 14">
    <name type="scientific">Microbulbifer epialgicus</name>
    <dbReference type="NCBI Taxonomy" id="393907"/>
    <lineage>
        <taxon>Bacteria</taxon>
        <taxon>Pseudomonadati</taxon>
        <taxon>Pseudomonadota</taxon>
        <taxon>Gammaproteobacteria</taxon>
        <taxon>Cellvibrionales</taxon>
        <taxon>Microbulbiferaceae</taxon>
        <taxon>Microbulbifer</taxon>
    </lineage>
</organism>
<evidence type="ECO:0000313" key="14">
    <source>
        <dbReference type="Proteomes" id="UP001569428"/>
    </source>
</evidence>
<evidence type="ECO:0000256" key="3">
    <source>
        <dbReference type="ARBA" id="ARBA00022452"/>
    </source>
</evidence>
<evidence type="ECO:0000256" key="7">
    <source>
        <dbReference type="ARBA" id="ARBA00023237"/>
    </source>
</evidence>
<keyword evidence="14" id="KW-1185">Reference proteome</keyword>
<accession>A0ABV4P2A3</accession>
<sequence>MIQTSSASQYAMPEQTLESDTGQFEPALQQLLQDLPFTYQRIGPTSFAVTPNADQPSKDKPQIRPLTEEVTVTGQNLTGSHLRHFQMDSYAPIDRLSREQLDLIGAQTIADLLKFLPAVSGNSTSTSVSQEDDGTATVSLRGLPASNTLVLINGRRIIGDGYNGEATDLNTIPLSLVERVEILKDGASAVYGSDAIAGVINIILRRDFEGLSIDSHFGQAQEGDRQTDSHHLTWGRHGERSHIMFSLAHYKQGAVMSRDRSLSASADSRNYGGTDKRSSAIPQGFIALDSSSVLTSASSGNYQDWSLEERYNYNDYTSAITPTESHSAYLSANFDLSENTLLFTEVMGLRTSAESTKAPTPVFTRFDNGELTIAADNIYNPFKQDITDVRKRILELGPRIQKNYTTTWRMNSGIKGAHNEWQWELSSSLHHTDRIEKLSNLIDPYALSIGLKGPDICNSDSSCIPINLLGPSGSLDKEQLDFIRGQSSTQNHSRMESLTFVSDGVLGRINAGQILAAAGIEIRHEALTSHSNDSMGLSFIGGHTPGSAKGSRIIKEAFAEISIPVQADKLWLDGAIRLSNYSDFGSTYNPKLATRWHATESLQLRASFATGFRAPTLTDMYQEGYQSQEFIFDPCTNENADRLVGCPGQSDSARIQYLTEFGGNPNLTPETSKSLSVSLTWTPEQIKGLSTTIDLYDIQQDDVIGSSPQFLVEQNAYKGLFPEKVIRDDSGEITKILASRINRGSRKIRGYDIALRYDLPSEGFGQFSFALNMSQMLHYLNQGAPEIAEEDLVGTFIDTATGGAGSLPEWKANAGVYWSSGRWKLGYTTHFVGSMKESYNQGDKLVTRKISSWTTRDLQLAFNPTPRFRLALGVKNLFNSPPPLAVTAINNNFDYRTYDISGRIWYGNFSLKL</sequence>
<keyword evidence="5 9" id="KW-0798">TonB box</keyword>
<dbReference type="InterPro" id="IPR000531">
    <property type="entry name" value="Beta-barrel_TonB"/>
</dbReference>
<dbReference type="PANTHER" id="PTHR47234:SF2">
    <property type="entry name" value="TONB-DEPENDENT RECEPTOR"/>
    <property type="match status" value="1"/>
</dbReference>